<organism evidence="1 2">
    <name type="scientific">Pseudomonas amygdali pv. mori str. 301020</name>
    <dbReference type="NCBI Taxonomy" id="629261"/>
    <lineage>
        <taxon>Bacteria</taxon>
        <taxon>Pseudomonadati</taxon>
        <taxon>Pseudomonadota</taxon>
        <taxon>Gammaproteobacteria</taxon>
        <taxon>Pseudomonadales</taxon>
        <taxon>Pseudomonadaceae</taxon>
        <taxon>Pseudomonas</taxon>
        <taxon>Pseudomonas amygdali</taxon>
    </lineage>
</organism>
<feature type="non-terminal residue" evidence="1">
    <location>
        <position position="37"/>
    </location>
</feature>
<gene>
    <name evidence="1" type="ORF">PSYMO_37267</name>
</gene>
<reference evidence="1 2" key="1">
    <citation type="journal article" date="2011" name="PLoS Pathog.">
        <title>Dynamic evolution of pathogenicity revealed by sequencing and comparative genomics of 19 Pseudomonas syringae isolates.</title>
        <authorList>
            <person name="Baltrus D.A."/>
            <person name="Nishimura M.T."/>
            <person name="Romanchuk A."/>
            <person name="Chang J.H."/>
            <person name="Mukhtar M.S."/>
            <person name="Cherkis K."/>
            <person name="Roach J."/>
            <person name="Grant S.R."/>
            <person name="Jones C.D."/>
            <person name="Dangl J.L."/>
        </authorList>
    </citation>
    <scope>NUCLEOTIDE SEQUENCE [LARGE SCALE GENOMIC DNA]</scope>
    <source>
        <strain evidence="1 2">301020</strain>
    </source>
</reference>
<evidence type="ECO:0000313" key="1">
    <source>
        <dbReference type="EMBL" id="EGH26824.1"/>
    </source>
</evidence>
<dbReference type="Proteomes" id="UP000003465">
    <property type="component" value="Unassembled WGS sequence"/>
</dbReference>
<feature type="non-terminal residue" evidence="1">
    <location>
        <position position="1"/>
    </location>
</feature>
<comment type="caution">
    <text evidence="1">The sequence shown here is derived from an EMBL/GenBank/DDBJ whole genome shotgun (WGS) entry which is preliminary data.</text>
</comment>
<dbReference type="EMBL" id="AEAG01002910">
    <property type="protein sequence ID" value="EGH26824.1"/>
    <property type="molecule type" value="Genomic_DNA"/>
</dbReference>
<evidence type="ECO:0000313" key="2">
    <source>
        <dbReference type="Proteomes" id="UP000003465"/>
    </source>
</evidence>
<protein>
    <submittedName>
        <fullName evidence="1">MFS transporter</fullName>
    </submittedName>
</protein>
<sequence>AYRDRVNVGFAKLQMMNDLAFSETVYGLGAGMFFIGY</sequence>
<name>A0A656GML0_PSEA0</name>
<accession>A0A656GML0</accession>
<proteinExistence type="predicted"/>
<dbReference type="AlphaFoldDB" id="A0A656GML0"/>